<evidence type="ECO:0000313" key="1">
    <source>
        <dbReference type="EMBL" id="KZT69152.1"/>
    </source>
</evidence>
<name>A0A165Q8P3_9APHY</name>
<dbReference type="EMBL" id="KV429060">
    <property type="protein sequence ID" value="KZT69152.1"/>
    <property type="molecule type" value="Genomic_DNA"/>
</dbReference>
<evidence type="ECO:0008006" key="3">
    <source>
        <dbReference type="Google" id="ProtNLM"/>
    </source>
</evidence>
<dbReference type="STRING" id="1314783.A0A165Q8P3"/>
<keyword evidence="2" id="KW-1185">Reference proteome</keyword>
<evidence type="ECO:0000313" key="2">
    <source>
        <dbReference type="Proteomes" id="UP000076727"/>
    </source>
</evidence>
<sequence>MDSAETQSTHSNIARIPRITINDLPPDIRGSSPCNVSVTRIMRTPGQNASPRWRAAVSSISVFWMSFAIWIGRDPTPLSRIHEYFTYSRDHPLDMYILRRYDPLMEDPTENAQVKAVMDMLLPHMSVGGHAGQLETLKLNFLVDDLISATEIAMPPVGTFGTPVLHSLFMGDVHFREAYVKPFPVLTIPHKLRYLSITDYNARNPRFSLFNLLACITSRGSMGSLQLAHLHLDCSYTGWPLPALMHNPIWDDTSVDFVGMSGAAIAEYGRLILRPFVGFLTYARCPTAAPLAIGASLVRANHLRLDEIDDPAALTSFLTSVPGGAWFGGVTISYCDGLRTELLHALAEPTPDEFAVAGVWLCPRITSLILEGCTRICSADVRRLIEEWLDANVATVYWDD</sequence>
<dbReference type="AlphaFoldDB" id="A0A165Q8P3"/>
<accession>A0A165Q8P3</accession>
<reference evidence="1 2" key="1">
    <citation type="journal article" date="2016" name="Mol. Biol. Evol.">
        <title>Comparative Genomics of Early-Diverging Mushroom-Forming Fungi Provides Insights into the Origins of Lignocellulose Decay Capabilities.</title>
        <authorList>
            <person name="Nagy L.G."/>
            <person name="Riley R."/>
            <person name="Tritt A."/>
            <person name="Adam C."/>
            <person name="Daum C."/>
            <person name="Floudas D."/>
            <person name="Sun H."/>
            <person name="Yadav J.S."/>
            <person name="Pangilinan J."/>
            <person name="Larsson K.H."/>
            <person name="Matsuura K."/>
            <person name="Barry K."/>
            <person name="Labutti K."/>
            <person name="Kuo R."/>
            <person name="Ohm R.A."/>
            <person name="Bhattacharya S.S."/>
            <person name="Shirouzu T."/>
            <person name="Yoshinaga Y."/>
            <person name="Martin F.M."/>
            <person name="Grigoriev I.V."/>
            <person name="Hibbett D.S."/>
        </authorList>
    </citation>
    <scope>NUCLEOTIDE SEQUENCE [LARGE SCALE GENOMIC DNA]</scope>
    <source>
        <strain evidence="1 2">L-15889</strain>
    </source>
</reference>
<dbReference type="Proteomes" id="UP000076727">
    <property type="component" value="Unassembled WGS sequence"/>
</dbReference>
<proteinExistence type="predicted"/>
<organism evidence="1 2">
    <name type="scientific">Daedalea quercina L-15889</name>
    <dbReference type="NCBI Taxonomy" id="1314783"/>
    <lineage>
        <taxon>Eukaryota</taxon>
        <taxon>Fungi</taxon>
        <taxon>Dikarya</taxon>
        <taxon>Basidiomycota</taxon>
        <taxon>Agaricomycotina</taxon>
        <taxon>Agaricomycetes</taxon>
        <taxon>Polyporales</taxon>
        <taxon>Fomitopsis</taxon>
    </lineage>
</organism>
<gene>
    <name evidence="1" type="ORF">DAEQUDRAFT_757148</name>
</gene>
<dbReference type="OrthoDB" id="2794869at2759"/>
<protein>
    <recommendedName>
        <fullName evidence="3">F-box domain-containing protein</fullName>
    </recommendedName>
</protein>